<name>A0A436ZYD7_ARTFL</name>
<dbReference type="Proteomes" id="UP000283090">
    <property type="component" value="Unassembled WGS sequence"/>
</dbReference>
<dbReference type="EMBL" id="SAEB01000007">
    <property type="protein sequence ID" value="RVD83998.1"/>
    <property type="molecule type" value="Genomic_DNA"/>
</dbReference>
<keyword evidence="2" id="KW-1185">Reference proteome</keyword>
<evidence type="ECO:0000313" key="1">
    <source>
        <dbReference type="EMBL" id="RVD83998.1"/>
    </source>
</evidence>
<sequence length="148" mass="16662">MVENTEVSALNIRHTFAKGQNVRVQINSSSIDGYRLLDTDEPSISIDTNSPVRLLSQEFPDTGAFKILAHVKANGTITMRIQSITKDSLLWEDLSSLLQKLQGSKPPGIPELSRPSSQKTLQCWARYNSYVEYLQEKAAALNREQKKR</sequence>
<protein>
    <submittedName>
        <fullName evidence="1">Uncharacterized protein</fullName>
    </submittedName>
</protein>
<comment type="caution">
    <text evidence="1">The sequence shown here is derived from an EMBL/GenBank/DDBJ whole genome shotgun (WGS) entry which is preliminary data.</text>
</comment>
<evidence type="ECO:0000313" key="2">
    <source>
        <dbReference type="Proteomes" id="UP000283090"/>
    </source>
</evidence>
<gene>
    <name evidence="1" type="ORF">DFL_005765</name>
</gene>
<reference evidence="1 2" key="1">
    <citation type="submission" date="2019-01" db="EMBL/GenBank/DDBJ databases">
        <title>Intercellular communication is required for trap formation in the nematode-trapping fungus Duddingtonia flagrans.</title>
        <authorList>
            <person name="Youssar L."/>
            <person name="Wernet V."/>
            <person name="Hensel N."/>
            <person name="Hildebrandt H.-G."/>
            <person name="Fischer R."/>
        </authorList>
    </citation>
    <scope>NUCLEOTIDE SEQUENCE [LARGE SCALE GENOMIC DNA]</scope>
    <source>
        <strain evidence="1 2">CBS H-5679</strain>
    </source>
</reference>
<dbReference type="RefSeq" id="XP_067489542.1">
    <property type="nucleotide sequence ID" value="XM_067635074.1"/>
</dbReference>
<dbReference type="AlphaFoldDB" id="A0A436ZYD7"/>
<proteinExistence type="predicted"/>
<organism evidence="1 2">
    <name type="scientific">Arthrobotrys flagrans</name>
    <name type="common">Nematode-trapping fungus</name>
    <name type="synonym">Trichothecium flagrans</name>
    <dbReference type="NCBI Taxonomy" id="97331"/>
    <lineage>
        <taxon>Eukaryota</taxon>
        <taxon>Fungi</taxon>
        <taxon>Dikarya</taxon>
        <taxon>Ascomycota</taxon>
        <taxon>Pezizomycotina</taxon>
        <taxon>Orbiliomycetes</taxon>
        <taxon>Orbiliales</taxon>
        <taxon>Orbiliaceae</taxon>
        <taxon>Arthrobotrys</taxon>
    </lineage>
</organism>
<accession>A0A436ZYD7</accession>
<dbReference type="GeneID" id="93588076"/>
<dbReference type="VEuPathDB" id="FungiDB:DFL_005765"/>